<accession>A0A7J8QME3</accession>
<organism evidence="1 2">
    <name type="scientific">Gossypium raimondii</name>
    <name type="common">Peruvian cotton</name>
    <name type="synonym">Gossypium klotzschianum subsp. raimondii</name>
    <dbReference type="NCBI Taxonomy" id="29730"/>
    <lineage>
        <taxon>Eukaryota</taxon>
        <taxon>Viridiplantae</taxon>
        <taxon>Streptophyta</taxon>
        <taxon>Embryophyta</taxon>
        <taxon>Tracheophyta</taxon>
        <taxon>Spermatophyta</taxon>
        <taxon>Magnoliopsida</taxon>
        <taxon>eudicotyledons</taxon>
        <taxon>Gunneridae</taxon>
        <taxon>Pentapetalae</taxon>
        <taxon>rosids</taxon>
        <taxon>malvids</taxon>
        <taxon>Malvales</taxon>
        <taxon>Malvaceae</taxon>
        <taxon>Malvoideae</taxon>
        <taxon>Gossypium</taxon>
    </lineage>
</organism>
<evidence type="ECO:0000313" key="1">
    <source>
        <dbReference type="EMBL" id="MBA0602302.1"/>
    </source>
</evidence>
<dbReference type="AlphaFoldDB" id="A0A7J8QME3"/>
<comment type="caution">
    <text evidence="1">The sequence shown here is derived from an EMBL/GenBank/DDBJ whole genome shotgun (WGS) entry which is preliminary data.</text>
</comment>
<dbReference type="EMBL" id="JABEZZ010000013">
    <property type="protein sequence ID" value="MBA0602302.1"/>
    <property type="molecule type" value="Genomic_DNA"/>
</dbReference>
<proteinExistence type="predicted"/>
<reference evidence="1 2" key="1">
    <citation type="journal article" date="2019" name="Genome Biol. Evol.">
        <title>Insights into the evolution of the New World diploid cottons (Gossypium, subgenus Houzingenia) based on genome sequencing.</title>
        <authorList>
            <person name="Grover C.E."/>
            <person name="Arick M.A. 2nd"/>
            <person name="Thrash A."/>
            <person name="Conover J.L."/>
            <person name="Sanders W.S."/>
            <person name="Peterson D.G."/>
            <person name="Frelichowski J.E."/>
            <person name="Scheffler J.A."/>
            <person name="Scheffler B.E."/>
            <person name="Wendel J.F."/>
        </authorList>
    </citation>
    <scope>NUCLEOTIDE SEQUENCE [LARGE SCALE GENOMIC DNA]</scope>
    <source>
        <strain evidence="1">8</strain>
        <tissue evidence="1">Leaf</tissue>
    </source>
</reference>
<evidence type="ECO:0000313" key="2">
    <source>
        <dbReference type="Proteomes" id="UP000593578"/>
    </source>
</evidence>
<name>A0A7J8QME3_GOSRA</name>
<sequence>MGLSTVVIEGDVLTIIKKCQLKDPYKSVIRAYIRDIQQNKWSFQEDGDDEKFQKGGGYAYFGTGIDNKGNEESRTKSGL</sequence>
<dbReference type="Proteomes" id="UP000593578">
    <property type="component" value="Unassembled WGS sequence"/>
</dbReference>
<gene>
    <name evidence="1" type="ORF">Gorai_002488</name>
</gene>
<protein>
    <submittedName>
        <fullName evidence="1">Uncharacterized protein</fullName>
    </submittedName>
</protein>
<feature type="non-terminal residue" evidence="1">
    <location>
        <position position="1"/>
    </location>
</feature>